<name>A0A914BVK1_9BILA</name>
<keyword evidence="2" id="KW-0812">Transmembrane</keyword>
<sequence length="314" mass="35503">MKLLFDLKFLLLSSLLTFFVFATPVTHHEIKCYECHDVDSTNSTFGSCNAENYKNWKVQKCERGCAIMTSLNGHTIYRGCTLIEDFYGCKNESFVGNDVMLCQCSADFCNANGTKALDNENTVMAPINNELSDGAQRLVCVSCFIDPFGKMKSTDPNLYLSFCDPIHEVWEMEVCSPNEICYNSTAAQDELEGVIIHGCILKQENISDKCQWVNKTLENGKVWEAMWTCYCESDLCNTADEQPRLMNNAERARLLHGDEKTDEVDQKIENEAAEITTIEQVNASLTSSAMNYNVWSAPLLFSLLYVILNYVNFI</sequence>
<reference evidence="5" key="1">
    <citation type="submission" date="2022-11" db="UniProtKB">
        <authorList>
            <consortium name="WormBaseParasite"/>
        </authorList>
    </citation>
    <scope>IDENTIFICATION</scope>
</reference>
<dbReference type="WBParaSite" id="ACRNAN_Path_1097.g4192.t1">
    <property type="protein sequence ID" value="ACRNAN_Path_1097.g4192.t1"/>
    <property type="gene ID" value="ACRNAN_Path_1097.g4192"/>
</dbReference>
<dbReference type="AlphaFoldDB" id="A0A914BVK1"/>
<evidence type="ECO:0000313" key="4">
    <source>
        <dbReference type="Proteomes" id="UP000887540"/>
    </source>
</evidence>
<keyword evidence="2" id="KW-0472">Membrane</keyword>
<keyword evidence="2" id="KW-1133">Transmembrane helix</keyword>
<evidence type="ECO:0000256" key="2">
    <source>
        <dbReference type="SAM" id="Phobius"/>
    </source>
</evidence>
<feature type="chain" id="PRO_5037800741" evidence="3">
    <location>
        <begin position="23"/>
        <end position="314"/>
    </location>
</feature>
<evidence type="ECO:0000313" key="5">
    <source>
        <dbReference type="WBParaSite" id="ACRNAN_Path_1097.g4192.t1"/>
    </source>
</evidence>
<protein>
    <submittedName>
        <fullName evidence="5">Protein quiver</fullName>
    </submittedName>
</protein>
<evidence type="ECO:0000256" key="3">
    <source>
        <dbReference type="SAM" id="SignalP"/>
    </source>
</evidence>
<organism evidence="4 5">
    <name type="scientific">Acrobeloides nanus</name>
    <dbReference type="NCBI Taxonomy" id="290746"/>
    <lineage>
        <taxon>Eukaryota</taxon>
        <taxon>Metazoa</taxon>
        <taxon>Ecdysozoa</taxon>
        <taxon>Nematoda</taxon>
        <taxon>Chromadorea</taxon>
        <taxon>Rhabditida</taxon>
        <taxon>Tylenchina</taxon>
        <taxon>Cephalobomorpha</taxon>
        <taxon>Cephaloboidea</taxon>
        <taxon>Cephalobidae</taxon>
        <taxon>Acrobeloides</taxon>
    </lineage>
</organism>
<feature type="transmembrane region" description="Helical" evidence="2">
    <location>
        <begin position="292"/>
        <end position="311"/>
    </location>
</feature>
<keyword evidence="1 3" id="KW-0732">Signal</keyword>
<accession>A0A914BVK1</accession>
<keyword evidence="4" id="KW-1185">Reference proteome</keyword>
<dbReference type="InterPro" id="IPR050975">
    <property type="entry name" value="Sleep_regulator"/>
</dbReference>
<feature type="signal peptide" evidence="3">
    <location>
        <begin position="1"/>
        <end position="22"/>
    </location>
</feature>
<proteinExistence type="predicted"/>
<evidence type="ECO:0000256" key="1">
    <source>
        <dbReference type="ARBA" id="ARBA00022729"/>
    </source>
</evidence>
<dbReference type="Proteomes" id="UP000887540">
    <property type="component" value="Unplaced"/>
</dbReference>
<dbReference type="PANTHER" id="PTHR33562">
    <property type="entry name" value="ATILLA, ISOFORM B-RELATED-RELATED"/>
    <property type="match status" value="1"/>
</dbReference>